<accession>A0AAQ4CV05</accession>
<dbReference type="AlphaFoldDB" id="A0AAQ4CV05"/>
<evidence type="ECO:0000313" key="2">
    <source>
        <dbReference type="Proteomes" id="UP001319921"/>
    </source>
</evidence>
<keyword evidence="2" id="KW-1185">Reference proteome</keyword>
<proteinExistence type="predicted"/>
<dbReference type="KEGG" id="scas:SACC_26530"/>
<organism evidence="1 2">
    <name type="scientific">Saccharolobus caldissimus</name>
    <dbReference type="NCBI Taxonomy" id="1702097"/>
    <lineage>
        <taxon>Archaea</taxon>
        <taxon>Thermoproteota</taxon>
        <taxon>Thermoprotei</taxon>
        <taxon>Sulfolobales</taxon>
        <taxon>Sulfolobaceae</taxon>
        <taxon>Saccharolobus</taxon>
    </lineage>
</organism>
<name>A0AAQ4CV05_9CREN</name>
<sequence>MKRNMSKGEREELDKLIKSAEEGETVVYKYGVLNYLNAPREVWKWLKSNNLVESFNSLVERRRFGEFPM</sequence>
<reference evidence="1 2" key="1">
    <citation type="journal article" date="2022" name="Microbiol. Resour. Announc.">
        <title>Complete Genome Sequence of the Hyperthermophilic and Acidophilic Archaeon Saccharolobus caldissimus Strain HS-3T.</title>
        <authorList>
            <person name="Sakai H.D."/>
            <person name="Kurosawa N."/>
        </authorList>
    </citation>
    <scope>NUCLEOTIDE SEQUENCE [LARGE SCALE GENOMIC DNA]</scope>
    <source>
        <strain evidence="1 2">JCM32116</strain>
    </source>
</reference>
<evidence type="ECO:0000313" key="1">
    <source>
        <dbReference type="EMBL" id="BDB99636.1"/>
    </source>
</evidence>
<dbReference type="EMBL" id="AP025226">
    <property type="protein sequence ID" value="BDB99636.1"/>
    <property type="molecule type" value="Genomic_DNA"/>
</dbReference>
<gene>
    <name evidence="1" type="ORF">SACC_26530</name>
</gene>
<dbReference type="Proteomes" id="UP001319921">
    <property type="component" value="Chromosome"/>
</dbReference>
<protein>
    <submittedName>
        <fullName evidence="1">Uncharacterized protein</fullName>
    </submittedName>
</protein>